<evidence type="ECO:0000313" key="7">
    <source>
        <dbReference type="EMBL" id="TWD13727.1"/>
    </source>
</evidence>
<proteinExistence type="predicted"/>
<comment type="caution">
    <text evidence="7">The sequence shown here is derived from an EMBL/GenBank/DDBJ whole genome shotgun (WGS) entry which is preliminary data.</text>
</comment>
<keyword evidence="5" id="KW-1133">Transmembrane helix</keyword>
<dbReference type="Gene3D" id="3.30.565.10">
    <property type="entry name" value="Histidine kinase-like ATPase, C-terminal domain"/>
    <property type="match status" value="1"/>
</dbReference>
<keyword evidence="1" id="KW-0808">Transferase</keyword>
<keyword evidence="5" id="KW-0472">Membrane</keyword>
<evidence type="ECO:0000256" key="2">
    <source>
        <dbReference type="ARBA" id="ARBA00022777"/>
    </source>
</evidence>
<feature type="domain" description="Signal transduction histidine kinase subgroup 3 dimerisation and phosphoacceptor" evidence="6">
    <location>
        <begin position="202"/>
        <end position="266"/>
    </location>
</feature>
<dbReference type="PANTHER" id="PTHR24421">
    <property type="entry name" value="NITRATE/NITRITE SENSOR PROTEIN NARX-RELATED"/>
    <property type="match status" value="1"/>
</dbReference>
<feature type="region of interest" description="Disordered" evidence="4">
    <location>
        <begin position="1"/>
        <end position="27"/>
    </location>
</feature>
<dbReference type="GO" id="GO:0000155">
    <property type="term" value="F:phosphorelay sensor kinase activity"/>
    <property type="evidence" value="ECO:0007669"/>
    <property type="project" value="InterPro"/>
</dbReference>
<dbReference type="GO" id="GO:0046983">
    <property type="term" value="F:protein dimerization activity"/>
    <property type="evidence" value="ECO:0007669"/>
    <property type="project" value="InterPro"/>
</dbReference>
<dbReference type="GO" id="GO:0016020">
    <property type="term" value="C:membrane"/>
    <property type="evidence" value="ECO:0007669"/>
    <property type="project" value="InterPro"/>
</dbReference>
<feature type="transmembrane region" description="Helical" evidence="5">
    <location>
        <begin position="36"/>
        <end position="59"/>
    </location>
</feature>
<dbReference type="InterPro" id="IPR011712">
    <property type="entry name" value="Sig_transdc_His_kin_sub3_dim/P"/>
</dbReference>
<dbReference type="Pfam" id="PF07730">
    <property type="entry name" value="HisKA_3"/>
    <property type="match status" value="1"/>
</dbReference>
<evidence type="ECO:0000256" key="4">
    <source>
        <dbReference type="SAM" id="MobiDB-lite"/>
    </source>
</evidence>
<dbReference type="PANTHER" id="PTHR24421:SF63">
    <property type="entry name" value="SENSOR HISTIDINE KINASE DESK"/>
    <property type="match status" value="1"/>
</dbReference>
<feature type="transmembrane region" description="Helical" evidence="5">
    <location>
        <begin position="139"/>
        <end position="157"/>
    </location>
</feature>
<feature type="transmembrane region" description="Helical" evidence="5">
    <location>
        <begin position="66"/>
        <end position="84"/>
    </location>
</feature>
<keyword evidence="3" id="KW-0902">Two-component regulatory system</keyword>
<dbReference type="InterPro" id="IPR036890">
    <property type="entry name" value="HATPase_C_sf"/>
</dbReference>
<evidence type="ECO:0000256" key="1">
    <source>
        <dbReference type="ARBA" id="ARBA00022679"/>
    </source>
</evidence>
<dbReference type="SUPFAM" id="SSF55874">
    <property type="entry name" value="ATPase domain of HSP90 chaperone/DNA topoisomerase II/histidine kinase"/>
    <property type="match status" value="1"/>
</dbReference>
<evidence type="ECO:0000259" key="6">
    <source>
        <dbReference type="Pfam" id="PF07730"/>
    </source>
</evidence>
<reference evidence="7 8" key="1">
    <citation type="submission" date="2019-06" db="EMBL/GenBank/DDBJ databases">
        <title>Sequencing the genomes of 1000 actinobacteria strains.</title>
        <authorList>
            <person name="Klenk H.-P."/>
        </authorList>
    </citation>
    <scope>NUCLEOTIDE SEQUENCE [LARGE SCALE GENOMIC DNA]</scope>
    <source>
        <strain evidence="7 8">DSM 18935</strain>
    </source>
</reference>
<dbReference type="AlphaFoldDB" id="A0A560W7W5"/>
<name>A0A560W7W5_9MICO</name>
<dbReference type="RefSeq" id="WP_144857796.1">
    <property type="nucleotide sequence ID" value="NZ_BAAAYT010000002.1"/>
</dbReference>
<evidence type="ECO:0000256" key="5">
    <source>
        <dbReference type="SAM" id="Phobius"/>
    </source>
</evidence>
<feature type="transmembrane region" description="Helical" evidence="5">
    <location>
        <begin position="99"/>
        <end position="127"/>
    </location>
</feature>
<keyword evidence="2 7" id="KW-0418">Kinase</keyword>
<sequence>MAPEPRTERAPSAFRRSDARAADGHGAGGQDAWARFGWLMGAIWLVFMVFPISSVLTVTDDWTRRGLGLAILALFAVVYLHGLWVDDRPEHALMRDTRWYVLALGLIALATVPIIGVGALGLIPFILSIAAITMPARQSLAVLGAALLLLLGCVLLVDGAEPLWFFFLIYPMVTLTLVLLATIDGAASRQRESRRQLGIAEERERVARDVHDVLGHSLTVVTVKSELAERLVDTDPERAKHEMAQVRDISRQALAEIRATVSGLRVARLADELTAARQALAGAGTTVEVIGALEDVDPRHRITVAWALREGVTNVVRHSGARHCEITLGEDRLVVTDDGRGVRGAREGNGIRGLRERVEPIGGSVRIEPAEPGTRVVVQL</sequence>
<accession>A0A560W7W5</accession>
<feature type="transmembrane region" description="Helical" evidence="5">
    <location>
        <begin position="163"/>
        <end position="187"/>
    </location>
</feature>
<dbReference type="OrthoDB" id="5241784at2"/>
<gene>
    <name evidence="7" type="ORF">FB557_2358</name>
</gene>
<feature type="compositionally biased region" description="Basic and acidic residues" evidence="4">
    <location>
        <begin position="1"/>
        <end position="23"/>
    </location>
</feature>
<dbReference type="EMBL" id="VIUW01000004">
    <property type="protein sequence ID" value="TWD13727.1"/>
    <property type="molecule type" value="Genomic_DNA"/>
</dbReference>
<protein>
    <submittedName>
        <fullName evidence="7">Two-component system sensor histidine kinase DesK</fullName>
    </submittedName>
</protein>
<keyword evidence="8" id="KW-1185">Reference proteome</keyword>
<dbReference type="InterPro" id="IPR050482">
    <property type="entry name" value="Sensor_HK_TwoCompSys"/>
</dbReference>
<keyword evidence="5" id="KW-0812">Transmembrane</keyword>
<dbReference type="Gene3D" id="1.20.5.1930">
    <property type="match status" value="1"/>
</dbReference>
<organism evidence="7 8">
    <name type="scientific">Marihabitans asiaticum</name>
    <dbReference type="NCBI Taxonomy" id="415218"/>
    <lineage>
        <taxon>Bacteria</taxon>
        <taxon>Bacillati</taxon>
        <taxon>Actinomycetota</taxon>
        <taxon>Actinomycetes</taxon>
        <taxon>Micrococcales</taxon>
        <taxon>Intrasporangiaceae</taxon>
        <taxon>Marihabitans</taxon>
    </lineage>
</organism>
<dbReference type="Proteomes" id="UP000315628">
    <property type="component" value="Unassembled WGS sequence"/>
</dbReference>
<evidence type="ECO:0000313" key="8">
    <source>
        <dbReference type="Proteomes" id="UP000315628"/>
    </source>
</evidence>
<evidence type="ECO:0000256" key="3">
    <source>
        <dbReference type="ARBA" id="ARBA00023012"/>
    </source>
</evidence>
<dbReference type="CDD" id="cd16917">
    <property type="entry name" value="HATPase_UhpB-NarQ-NarX-like"/>
    <property type="match status" value="1"/>
</dbReference>